<evidence type="ECO:0000259" key="1">
    <source>
        <dbReference type="PROSITE" id="PS50851"/>
    </source>
</evidence>
<organism evidence="2">
    <name type="scientific">Symploca sp. SIO1C4</name>
    <dbReference type="NCBI Taxonomy" id="2607765"/>
    <lineage>
        <taxon>Bacteria</taxon>
        <taxon>Bacillati</taxon>
        <taxon>Cyanobacteriota</taxon>
        <taxon>Cyanophyceae</taxon>
        <taxon>Coleofasciculales</taxon>
        <taxon>Coleofasciculaceae</taxon>
        <taxon>Symploca</taxon>
    </lineage>
</organism>
<evidence type="ECO:0000313" key="2">
    <source>
        <dbReference type="EMBL" id="NER27876.1"/>
    </source>
</evidence>
<dbReference type="EMBL" id="JAAHFQ010000144">
    <property type="protein sequence ID" value="NER27876.1"/>
    <property type="molecule type" value="Genomic_DNA"/>
</dbReference>
<accession>A0A6B3N2F3</accession>
<dbReference type="GO" id="GO:0006935">
    <property type="term" value="P:chemotaxis"/>
    <property type="evidence" value="ECO:0007669"/>
    <property type="project" value="InterPro"/>
</dbReference>
<dbReference type="InterPro" id="IPR036061">
    <property type="entry name" value="CheW-like_dom_sf"/>
</dbReference>
<protein>
    <submittedName>
        <fullName evidence="2">Chemotaxis protein CheW</fullName>
    </submittedName>
</protein>
<feature type="domain" description="CheW-like" evidence="1">
    <location>
        <begin position="22"/>
        <end position="164"/>
    </location>
</feature>
<dbReference type="PROSITE" id="PS50851">
    <property type="entry name" value="CHEW"/>
    <property type="match status" value="1"/>
</dbReference>
<sequence>MNLVKSQIGSIKQSRPQEPQPSLPLIVFKVGKLHLAVRIESIYKIAEYPPAHGSEFNQFGVTNVGEHQVTVLDLYGQILGSSQISEHSPAEYLVIVRNRQDELYGIAVIDTPQLMEVPLSRIRVLPESYRRNDTLGIASHVAVIKHQTETLTIFVLDVELLLPT</sequence>
<dbReference type="Pfam" id="PF01584">
    <property type="entry name" value="CheW"/>
    <property type="match status" value="1"/>
</dbReference>
<proteinExistence type="predicted"/>
<dbReference type="AlphaFoldDB" id="A0A6B3N2F3"/>
<name>A0A6B3N2F3_9CYAN</name>
<dbReference type="GO" id="GO:0007165">
    <property type="term" value="P:signal transduction"/>
    <property type="evidence" value="ECO:0007669"/>
    <property type="project" value="InterPro"/>
</dbReference>
<dbReference type="SMART" id="SM00260">
    <property type="entry name" value="CheW"/>
    <property type="match status" value="1"/>
</dbReference>
<gene>
    <name evidence="2" type="ORF">F6J89_09635</name>
</gene>
<reference evidence="2" key="1">
    <citation type="submission" date="2019-11" db="EMBL/GenBank/DDBJ databases">
        <title>Genomic insights into an expanded diversity of filamentous marine cyanobacteria reveals the extraordinary biosynthetic potential of Moorea and Okeania.</title>
        <authorList>
            <person name="Ferreira Leao T."/>
            <person name="Wang M."/>
            <person name="Moss N."/>
            <person name="Da Silva R."/>
            <person name="Sanders J."/>
            <person name="Nurk S."/>
            <person name="Gurevich A."/>
            <person name="Humphrey G."/>
            <person name="Reher R."/>
            <person name="Zhu Q."/>
            <person name="Belda-Ferre P."/>
            <person name="Glukhov E."/>
            <person name="Rex R."/>
            <person name="Dorrestein P.C."/>
            <person name="Knight R."/>
            <person name="Pevzner P."/>
            <person name="Gerwick W.H."/>
            <person name="Gerwick L."/>
        </authorList>
    </citation>
    <scope>NUCLEOTIDE SEQUENCE</scope>
    <source>
        <strain evidence="2">SIO1C4</strain>
    </source>
</reference>
<comment type="caution">
    <text evidence="2">The sequence shown here is derived from an EMBL/GenBank/DDBJ whole genome shotgun (WGS) entry which is preliminary data.</text>
</comment>
<dbReference type="InterPro" id="IPR002545">
    <property type="entry name" value="CheW-lke_dom"/>
</dbReference>
<dbReference type="SUPFAM" id="SSF50341">
    <property type="entry name" value="CheW-like"/>
    <property type="match status" value="1"/>
</dbReference>